<sequence length="977" mass="104625">MPMAVLGETIPLSSLSAPSSSIPATDASSEAHEDVGQRLFEYGYTGLRLAMALADGGDAGPSKQPAGAPADADDADDADDDDDDDDGKAAGGMVGGMLRLLRRRMREQQSAQTHSGLRSGPGSRAGSATALRARLAQLSASAPPKSSFPFAWISASDFSPASVRTKAVAILDYAFASFANRDATMLLADMHLHSRMLHPRNVTKAIAYYTPLADVGNATAQRVLGLMHATGLGVPRDYAKALLYMSFAALGNDLIAHQTLGYWHSQGIATPKSCEDAVWHYKIVADKVIELFKTGPPGGRTVPMSKVRLPDADGGVFGHGASGSGTPPKSLPQTAEAQRNVRDIYEISAQEGDHSIQLELASIYYSGTRHTPPNHKKALKYFLSAAKAYVGKRPTGEISQSTKHLVSIASMASGYLGTMYWRGEGVKKNEVIARQWFERGEELANPMSLNGLGMMILEGVAGFEIDTRKALQYFTDAIQKDYPDAYVNLAELTLKTGNSDALASALKFYNTAATKPPASPLTLYRLAEFHSKGLGGTPKNCATAFGFYKSLVEKADWHAIDDIGGSSLERAHEHYTRDTTQDLDSAFILYLFAAERGVEVAQTNAAWMIDHGLVGNVGEHKSIPVASNSESASLTDNTDSTVGGELAFHTNDLYEIALILWNRAANQGNVDARVKMGDYHYYGIGLKAFEAFENEQQAGFAEDETEQNNDDYNGDEKSGTDAANTKIISGFAGGLSGAIRKIALPWLSKHEVVVLSKPRYDKAALYYQVAADEASSLAQWNIGWMHENGIGVTKDYPLAKRMYDMSLATNPEAYLAVNLALTNLAVKSFISKSINTVTESISPRAVRAFLKKHHWIEEIDHFPEPENPHEHIKGAIPASVEHGASSLSGSGGSGGSGARKNAFFEGLWTDVAAVGTLSVIIAGLFVMRRLLKVPEPVPVTVDRGVDVNGAGESGAANVAAGAGADNFPADEREAGQR</sequence>
<dbReference type="GO" id="GO:0036503">
    <property type="term" value="P:ERAD pathway"/>
    <property type="evidence" value="ECO:0007669"/>
    <property type="project" value="TreeGrafter"/>
</dbReference>
<protein>
    <submittedName>
        <fullName evidence="3">ERAD-associated protein</fullName>
    </submittedName>
</protein>
<dbReference type="InterPro" id="IPR050767">
    <property type="entry name" value="Sel1_AlgK"/>
</dbReference>
<evidence type="ECO:0000313" key="4">
    <source>
        <dbReference type="Proteomes" id="UP001211907"/>
    </source>
</evidence>
<feature type="region of interest" description="Disordered" evidence="2">
    <location>
        <begin position="55"/>
        <end position="92"/>
    </location>
</feature>
<feature type="compositionally biased region" description="Acidic residues" evidence="2">
    <location>
        <begin position="701"/>
        <end position="713"/>
    </location>
</feature>
<feature type="region of interest" description="Disordered" evidence="2">
    <location>
        <begin position="1"/>
        <end position="33"/>
    </location>
</feature>
<comment type="similarity">
    <text evidence="1">Belongs to the sel-1 family.</text>
</comment>
<keyword evidence="4" id="KW-1185">Reference proteome</keyword>
<comment type="caution">
    <text evidence="3">The sequence shown here is derived from an EMBL/GenBank/DDBJ whole genome shotgun (WGS) entry which is preliminary data.</text>
</comment>
<dbReference type="SMART" id="SM00671">
    <property type="entry name" value="SEL1"/>
    <property type="match status" value="8"/>
</dbReference>
<dbReference type="PANTHER" id="PTHR11102">
    <property type="entry name" value="SEL-1-LIKE PROTEIN"/>
    <property type="match status" value="1"/>
</dbReference>
<feature type="region of interest" description="Disordered" evidence="2">
    <location>
        <begin position="952"/>
        <end position="977"/>
    </location>
</feature>
<evidence type="ECO:0000313" key="3">
    <source>
        <dbReference type="EMBL" id="KAJ3113370.1"/>
    </source>
</evidence>
<dbReference type="Pfam" id="PF08238">
    <property type="entry name" value="Sel1"/>
    <property type="match status" value="11"/>
</dbReference>
<feature type="compositionally biased region" description="Low complexity" evidence="2">
    <location>
        <begin position="952"/>
        <end position="964"/>
    </location>
</feature>
<dbReference type="SUPFAM" id="SSF81901">
    <property type="entry name" value="HCP-like"/>
    <property type="match status" value="3"/>
</dbReference>
<evidence type="ECO:0000256" key="1">
    <source>
        <dbReference type="ARBA" id="ARBA00038101"/>
    </source>
</evidence>
<feature type="compositionally biased region" description="Acidic residues" evidence="2">
    <location>
        <begin position="71"/>
        <end position="86"/>
    </location>
</feature>
<proteinExistence type="inferred from homology"/>
<dbReference type="PANTHER" id="PTHR11102:SF147">
    <property type="entry name" value="SEL1L ADAPTOR SUBUNIT OF ERAD E3 UBIQUITIN LIGASE"/>
    <property type="match status" value="1"/>
</dbReference>
<feature type="region of interest" description="Disordered" evidence="2">
    <location>
        <begin position="105"/>
        <end position="128"/>
    </location>
</feature>
<reference evidence="3" key="1">
    <citation type="submission" date="2020-05" db="EMBL/GenBank/DDBJ databases">
        <title>Phylogenomic resolution of chytrid fungi.</title>
        <authorList>
            <person name="Stajich J.E."/>
            <person name="Amses K."/>
            <person name="Simmons R."/>
            <person name="Seto K."/>
            <person name="Myers J."/>
            <person name="Bonds A."/>
            <person name="Quandt C.A."/>
            <person name="Barry K."/>
            <person name="Liu P."/>
            <person name="Grigoriev I."/>
            <person name="Longcore J.E."/>
            <person name="James T.Y."/>
        </authorList>
    </citation>
    <scope>NUCLEOTIDE SEQUENCE</scope>
    <source>
        <strain evidence="3">JEL0513</strain>
    </source>
</reference>
<organism evidence="3 4">
    <name type="scientific">Physocladia obscura</name>
    <dbReference type="NCBI Taxonomy" id="109957"/>
    <lineage>
        <taxon>Eukaryota</taxon>
        <taxon>Fungi</taxon>
        <taxon>Fungi incertae sedis</taxon>
        <taxon>Chytridiomycota</taxon>
        <taxon>Chytridiomycota incertae sedis</taxon>
        <taxon>Chytridiomycetes</taxon>
        <taxon>Chytridiales</taxon>
        <taxon>Chytriomycetaceae</taxon>
        <taxon>Physocladia</taxon>
    </lineage>
</organism>
<evidence type="ECO:0000256" key="2">
    <source>
        <dbReference type="SAM" id="MobiDB-lite"/>
    </source>
</evidence>
<feature type="region of interest" description="Disordered" evidence="2">
    <location>
        <begin position="700"/>
        <end position="720"/>
    </location>
</feature>
<dbReference type="Proteomes" id="UP001211907">
    <property type="component" value="Unassembled WGS sequence"/>
</dbReference>
<dbReference type="GO" id="GO:0005789">
    <property type="term" value="C:endoplasmic reticulum membrane"/>
    <property type="evidence" value="ECO:0007669"/>
    <property type="project" value="TreeGrafter"/>
</dbReference>
<dbReference type="Gene3D" id="1.25.40.10">
    <property type="entry name" value="Tetratricopeptide repeat domain"/>
    <property type="match status" value="2"/>
</dbReference>
<name>A0AAD5SZ28_9FUNG</name>
<dbReference type="InterPro" id="IPR006597">
    <property type="entry name" value="Sel1-like"/>
</dbReference>
<gene>
    <name evidence="3" type="primary">HRD3_1</name>
    <name evidence="3" type="ORF">HK100_002011</name>
</gene>
<feature type="compositionally biased region" description="Low complexity" evidence="2">
    <location>
        <begin position="10"/>
        <end position="24"/>
    </location>
</feature>
<accession>A0AAD5SZ28</accession>
<dbReference type="InterPro" id="IPR011990">
    <property type="entry name" value="TPR-like_helical_dom_sf"/>
</dbReference>
<dbReference type="AlphaFoldDB" id="A0AAD5SZ28"/>
<dbReference type="EMBL" id="JADGJH010001454">
    <property type="protein sequence ID" value="KAJ3113370.1"/>
    <property type="molecule type" value="Genomic_DNA"/>
</dbReference>